<dbReference type="OrthoDB" id="47007at2759"/>
<gene>
    <name evidence="1" type="ORF">BD289DRAFT_479744</name>
</gene>
<accession>A0A2T3AHX7</accession>
<dbReference type="EMBL" id="KZ678387">
    <property type="protein sequence ID" value="PSR98945.1"/>
    <property type="molecule type" value="Genomic_DNA"/>
</dbReference>
<dbReference type="STRING" id="2025994.A0A2T3AHX7"/>
<reference evidence="1 2" key="1">
    <citation type="journal article" date="2018" name="Mycol. Prog.">
        <title>Coniella lustricola, a new species from submerged detritus.</title>
        <authorList>
            <person name="Raudabaugh D.B."/>
            <person name="Iturriaga T."/>
            <person name="Carver A."/>
            <person name="Mondo S."/>
            <person name="Pangilinan J."/>
            <person name="Lipzen A."/>
            <person name="He G."/>
            <person name="Amirebrahimi M."/>
            <person name="Grigoriev I.V."/>
            <person name="Miller A.N."/>
        </authorList>
    </citation>
    <scope>NUCLEOTIDE SEQUENCE [LARGE SCALE GENOMIC DNA]</scope>
    <source>
        <strain evidence="1 2">B22-T-1</strain>
    </source>
</reference>
<organism evidence="1 2">
    <name type="scientific">Coniella lustricola</name>
    <dbReference type="NCBI Taxonomy" id="2025994"/>
    <lineage>
        <taxon>Eukaryota</taxon>
        <taxon>Fungi</taxon>
        <taxon>Dikarya</taxon>
        <taxon>Ascomycota</taxon>
        <taxon>Pezizomycotina</taxon>
        <taxon>Sordariomycetes</taxon>
        <taxon>Sordariomycetidae</taxon>
        <taxon>Diaporthales</taxon>
        <taxon>Schizoparmaceae</taxon>
        <taxon>Coniella</taxon>
    </lineage>
</organism>
<evidence type="ECO:0000313" key="1">
    <source>
        <dbReference type="EMBL" id="PSR98945.1"/>
    </source>
</evidence>
<dbReference type="AlphaFoldDB" id="A0A2T3AHX7"/>
<name>A0A2T3AHX7_9PEZI</name>
<dbReference type="Proteomes" id="UP000241462">
    <property type="component" value="Unassembled WGS sequence"/>
</dbReference>
<dbReference type="InParanoid" id="A0A2T3AHX7"/>
<proteinExistence type="predicted"/>
<keyword evidence="2" id="KW-1185">Reference proteome</keyword>
<sequence length="339" mass="37650">MYVDTARAVVEWVDADGHKQYLHQPGDDVSRHVTVSIQYDASANTAMLKLRAPVDLKASPKRMPLYLYVHGDTIKSLIHDLSDARPAIVTSTLGHASHRLQLSLAQPAHLIAPHLSTVPKNKPQGEMIDSLKLLAQETLFTVYFAYPSLSTTSLESLCNAAAAQLLKPLQGATDLRSLYGARGGRVLEGVELCLPSKGPSLPSYDEAASTNSASPLESVETMMFRFRQEQQAYLEAQLQELRTSVTADMEKLKTEAMEHITNRLNDFENSLPTESDVDNQISQHVGSFENLMDVKIDDCVTSVKTELEEFIDDEVATIEERVMDRIRESNWTLHLNEAA</sequence>
<protein>
    <submittedName>
        <fullName evidence="1">Uncharacterized protein</fullName>
    </submittedName>
</protein>
<evidence type="ECO:0000313" key="2">
    <source>
        <dbReference type="Proteomes" id="UP000241462"/>
    </source>
</evidence>